<protein>
    <submittedName>
        <fullName evidence="1">Uncharacterized protein</fullName>
    </submittedName>
</protein>
<reference evidence="1" key="1">
    <citation type="submission" date="2021-01" db="EMBL/GenBank/DDBJ databases">
        <authorList>
            <consortium name="Genoscope - CEA"/>
            <person name="William W."/>
        </authorList>
    </citation>
    <scope>NUCLEOTIDE SEQUENCE</scope>
</reference>
<organism evidence="1 2">
    <name type="scientific">Paramecium pentaurelia</name>
    <dbReference type="NCBI Taxonomy" id="43138"/>
    <lineage>
        <taxon>Eukaryota</taxon>
        <taxon>Sar</taxon>
        <taxon>Alveolata</taxon>
        <taxon>Ciliophora</taxon>
        <taxon>Intramacronucleata</taxon>
        <taxon>Oligohymenophorea</taxon>
        <taxon>Peniculida</taxon>
        <taxon>Parameciidae</taxon>
        <taxon>Paramecium</taxon>
    </lineage>
</organism>
<dbReference type="AlphaFoldDB" id="A0A8S1S6B9"/>
<keyword evidence="2" id="KW-1185">Reference proteome</keyword>
<comment type="caution">
    <text evidence="1">The sequence shown here is derived from an EMBL/GenBank/DDBJ whole genome shotgun (WGS) entry which is preliminary data.</text>
</comment>
<name>A0A8S1S6B9_9CILI</name>
<dbReference type="Proteomes" id="UP000689195">
    <property type="component" value="Unassembled WGS sequence"/>
</dbReference>
<proteinExistence type="predicted"/>
<evidence type="ECO:0000313" key="1">
    <source>
        <dbReference type="EMBL" id="CAD8135255.1"/>
    </source>
</evidence>
<accession>A0A8S1S6B9</accession>
<dbReference type="OrthoDB" id="304926at2759"/>
<dbReference type="EMBL" id="CAJJDO010000004">
    <property type="protein sequence ID" value="CAD8135255.1"/>
    <property type="molecule type" value="Genomic_DNA"/>
</dbReference>
<gene>
    <name evidence="1" type="ORF">PPENT_87.1.T0040131</name>
</gene>
<sequence length="69" mass="8471">MNKVKEHIENNFNYQDMIEEEVEMNEQYLYEDMSFTQKPIENKNFTLSNILNQLNIDDHNNLQIEECHY</sequence>
<evidence type="ECO:0000313" key="2">
    <source>
        <dbReference type="Proteomes" id="UP000689195"/>
    </source>
</evidence>